<dbReference type="PIR" id="T25369">
    <property type="entry name" value="T25369"/>
</dbReference>
<name>O45863_CAEEL</name>
<evidence type="ECO:0000256" key="1">
    <source>
        <dbReference type="SAM" id="MobiDB-lite"/>
    </source>
</evidence>
<dbReference type="InParanoid" id="O45863"/>
<dbReference type="Proteomes" id="UP000001940">
    <property type="component" value="Chromosome III"/>
</dbReference>
<accession>O45863</accession>
<dbReference type="AGR" id="WB:WBGene00012096"/>
<organism evidence="2 3">
    <name type="scientific">Caenorhabditis elegans</name>
    <dbReference type="NCBI Taxonomy" id="6239"/>
    <lineage>
        <taxon>Eukaryota</taxon>
        <taxon>Metazoa</taxon>
        <taxon>Ecdysozoa</taxon>
        <taxon>Nematoda</taxon>
        <taxon>Chromadorea</taxon>
        <taxon>Rhabditida</taxon>
        <taxon>Rhabditina</taxon>
        <taxon>Rhabditomorpha</taxon>
        <taxon>Rhabditoidea</taxon>
        <taxon>Rhabditidae</taxon>
        <taxon>Peloderinae</taxon>
        <taxon>Caenorhabditis</taxon>
    </lineage>
</organism>
<dbReference type="GeneID" id="176777"/>
<dbReference type="UCSC" id="T27E9.6">
    <property type="organism name" value="c. elegans"/>
</dbReference>
<evidence type="ECO:0000313" key="2">
    <source>
        <dbReference type="EMBL" id="CAB04872.2"/>
    </source>
</evidence>
<keyword evidence="3" id="KW-1185">Reference proteome</keyword>
<dbReference type="Bgee" id="WBGene00012096">
    <property type="expression patterns" value="Expressed in embryo and 2 other cell types or tissues"/>
</dbReference>
<dbReference type="EMBL" id="BX284603">
    <property type="protein sequence ID" value="CAB04872.2"/>
    <property type="molecule type" value="Genomic_DNA"/>
</dbReference>
<feature type="compositionally biased region" description="Acidic residues" evidence="1">
    <location>
        <begin position="165"/>
        <end position="177"/>
    </location>
</feature>
<reference evidence="2 3" key="1">
    <citation type="journal article" date="1998" name="Science">
        <title>Genome sequence of the nematode C. elegans: a platform for investigating biology.</title>
        <authorList>
            <consortium name="The C. elegans sequencing consortium"/>
            <person name="Sulson J.E."/>
            <person name="Waterston R."/>
        </authorList>
    </citation>
    <scope>NUCLEOTIDE SEQUENCE [LARGE SCALE GENOMIC DNA]</scope>
    <source>
        <strain evidence="2 3">Bristol N2</strain>
    </source>
</reference>
<gene>
    <name evidence="2" type="ORF">CELE_T27E9.6</name>
    <name evidence="2 4" type="ORF">T27E9.6</name>
</gene>
<dbReference type="KEGG" id="cel:CELE_T27E9.6"/>
<dbReference type="AlphaFoldDB" id="O45863"/>
<dbReference type="CTD" id="176777"/>
<evidence type="ECO:0000313" key="3">
    <source>
        <dbReference type="Proteomes" id="UP000001940"/>
    </source>
</evidence>
<protein>
    <submittedName>
        <fullName evidence="2">SET domain-containing protein</fullName>
    </submittedName>
</protein>
<proteinExistence type="predicted"/>
<sequence length="201" mass="23004">MDLWSSCGSQRDRTRFFSRGILSGVVGCQGVTRLQWESLDEDEVMKWPFTQGDTMIEQLIQADTPVFVLKERVGRETDILQVFWMQDSSVTNDEALVAIDTSLRRLENPMENVNGEIRDPPVGPPPAEVVYRPVPASFWINIAEHGRLAVPVMPRDAPRDAPHDDSDDLQAEDEDEDLRQPRRRRHSPDDNDEPAARRNRQ</sequence>
<feature type="region of interest" description="Disordered" evidence="1">
    <location>
        <begin position="153"/>
        <end position="201"/>
    </location>
</feature>
<dbReference type="PaxDb" id="6239-T27E9.6"/>
<dbReference type="WormBase" id="T27E9.6">
    <property type="protein sequence ID" value="CE34099"/>
    <property type="gene ID" value="WBGene00012096"/>
</dbReference>
<dbReference type="RefSeq" id="NP_499787.2">
    <property type="nucleotide sequence ID" value="NM_067386.3"/>
</dbReference>
<evidence type="ECO:0000313" key="4">
    <source>
        <dbReference type="WormBase" id="T27E9.6"/>
    </source>
</evidence>
<dbReference type="HOGENOM" id="CLU_1361530_0_0_1"/>